<gene>
    <name evidence="2" type="ORF">PACLA_8A057975</name>
</gene>
<feature type="region of interest" description="Disordered" evidence="1">
    <location>
        <begin position="141"/>
        <end position="167"/>
    </location>
</feature>
<feature type="region of interest" description="Disordered" evidence="1">
    <location>
        <begin position="457"/>
        <end position="481"/>
    </location>
</feature>
<organism evidence="2 3">
    <name type="scientific">Paramuricea clavata</name>
    <name type="common">Red gorgonian</name>
    <name type="synonym">Violescent sea-whip</name>
    <dbReference type="NCBI Taxonomy" id="317549"/>
    <lineage>
        <taxon>Eukaryota</taxon>
        <taxon>Metazoa</taxon>
        <taxon>Cnidaria</taxon>
        <taxon>Anthozoa</taxon>
        <taxon>Octocorallia</taxon>
        <taxon>Malacalcyonacea</taxon>
        <taxon>Plexauridae</taxon>
        <taxon>Paramuricea</taxon>
    </lineage>
</organism>
<evidence type="ECO:0000313" key="2">
    <source>
        <dbReference type="EMBL" id="CAB4017271.1"/>
    </source>
</evidence>
<evidence type="ECO:0000256" key="1">
    <source>
        <dbReference type="SAM" id="MobiDB-lite"/>
    </source>
</evidence>
<dbReference type="AlphaFoldDB" id="A0A7D9ESH5"/>
<feature type="region of interest" description="Disordered" evidence="1">
    <location>
        <begin position="72"/>
        <end position="100"/>
    </location>
</feature>
<accession>A0A7D9ESH5</accession>
<reference evidence="2" key="1">
    <citation type="submission" date="2020-04" db="EMBL/GenBank/DDBJ databases">
        <authorList>
            <person name="Alioto T."/>
            <person name="Alioto T."/>
            <person name="Gomez Garrido J."/>
        </authorList>
    </citation>
    <scope>NUCLEOTIDE SEQUENCE</scope>
    <source>
        <strain evidence="2">A484AB</strain>
    </source>
</reference>
<evidence type="ECO:0000313" key="3">
    <source>
        <dbReference type="Proteomes" id="UP001152795"/>
    </source>
</evidence>
<feature type="compositionally biased region" description="Polar residues" evidence="1">
    <location>
        <begin position="72"/>
        <end position="92"/>
    </location>
</feature>
<feature type="compositionally biased region" description="Polar residues" evidence="1">
    <location>
        <begin position="457"/>
        <end position="476"/>
    </location>
</feature>
<keyword evidence="3" id="KW-1185">Reference proteome</keyword>
<dbReference type="EMBL" id="CACRXK020009472">
    <property type="protein sequence ID" value="CAB4017271.1"/>
    <property type="molecule type" value="Genomic_DNA"/>
</dbReference>
<comment type="caution">
    <text evidence="2">The sequence shown here is derived from an EMBL/GenBank/DDBJ whole genome shotgun (WGS) entry which is preliminary data.</text>
</comment>
<feature type="compositionally biased region" description="Low complexity" evidence="1">
    <location>
        <begin position="141"/>
        <end position="154"/>
    </location>
</feature>
<feature type="region of interest" description="Disordered" evidence="1">
    <location>
        <begin position="207"/>
        <end position="302"/>
    </location>
</feature>
<dbReference type="Proteomes" id="UP001152795">
    <property type="component" value="Unassembled WGS sequence"/>
</dbReference>
<feature type="compositionally biased region" description="Polar residues" evidence="1">
    <location>
        <begin position="155"/>
        <end position="166"/>
    </location>
</feature>
<dbReference type="OrthoDB" id="6012332at2759"/>
<name>A0A7D9ESH5_PARCT</name>
<feature type="compositionally biased region" description="Polar residues" evidence="1">
    <location>
        <begin position="266"/>
        <end position="278"/>
    </location>
</feature>
<proteinExistence type="predicted"/>
<feature type="region of interest" description="Disordered" evidence="1">
    <location>
        <begin position="391"/>
        <end position="443"/>
    </location>
</feature>
<sequence length="561" mass="62817">MEDIKQLKCENETLSLENKRLTEKIKNTKEFVKVYFKDQLNRIKEIEKNGIYNAETFSYLVGDIGRSLYNTTLNETNNDPTTNKKPSQGRLSTNKENRRARYEDVVVEPSKDCRISCTTSNKNNKQTTINVGKWQDIFYNGKSNNEQQSNKNKQTLGSTAKPFSNQEHFKNLRIASNKNFDQEIKNSKPQETQNFLDPDLTLCLPIGPPFKSSTQIESDKNKEKFNNTTQNPSKEILKNQKAIPNAEDGQFLDPDMTLRSPIGPPSKSSTPQGPSSGEQPKKFTLAFSPPPTSPSLLSNEDSERLRCTLLPQIISMEGEVPVETQPKSPTILTRSHSFTRTTILVAASPDLRTPKRKRNNMSFGSLLASESPGSKQVIVNDSAVLGEHLGTRLSSDDESRNQPSKMPAKNHTLSPDIIVLDDSDFAKPNSTGVPRKKSKTSVANESALNTSSLLFFSPQTSNSPVPSSSKTLQSDNESNEMRGNEEIDQHHYGFGKKLKQQYSEQCGSCDVYALDIKPIRVDTRGSGIHLCFEVVPCTHLSCNFVSLTQLYKSWLQLFLFT</sequence>
<protein>
    <submittedName>
        <fullName evidence="2">Uncharacterized protein</fullName>
    </submittedName>
</protein>